<accession>A0ABT3CYN1</accession>
<sequence>MNLLKNIPKGFFLILALSIGFQASGQKLVYELVKGGDVIGEMICEKIESGDQLTYSIRSVTNFRIVVKLTVEYQLDETYENGVLIEGRTNSTLNGVTQKESTVKKRNTDYRVETESDIVFLQDKEISYSIPEIYFQEPVGKDKIFSQVFATYLVIQDQGDHSYLLESEDGNNIYKYEDGICTEVKVDRSYATFYIKLKSK</sequence>
<name>A0ABT3CYN1_9BACT</name>
<gene>
    <name evidence="1" type="ORF">N7U62_19105</name>
</gene>
<dbReference type="Pfam" id="PF19630">
    <property type="entry name" value="DUF6134"/>
    <property type="match status" value="1"/>
</dbReference>
<evidence type="ECO:0000313" key="2">
    <source>
        <dbReference type="Proteomes" id="UP001300692"/>
    </source>
</evidence>
<keyword evidence="2" id="KW-1185">Reference proteome</keyword>
<dbReference type="InterPro" id="IPR045767">
    <property type="entry name" value="DUF6134"/>
</dbReference>
<comment type="caution">
    <text evidence="1">The sequence shown here is derived from an EMBL/GenBank/DDBJ whole genome shotgun (WGS) entry which is preliminary data.</text>
</comment>
<organism evidence="1 2">
    <name type="scientific">Reichenbachiella ulvae</name>
    <dbReference type="NCBI Taxonomy" id="2980104"/>
    <lineage>
        <taxon>Bacteria</taxon>
        <taxon>Pseudomonadati</taxon>
        <taxon>Bacteroidota</taxon>
        <taxon>Cytophagia</taxon>
        <taxon>Cytophagales</taxon>
        <taxon>Reichenbachiellaceae</taxon>
        <taxon>Reichenbachiella</taxon>
    </lineage>
</organism>
<dbReference type="RefSeq" id="WP_264139688.1">
    <property type="nucleotide sequence ID" value="NZ_JAOYOD010000001.1"/>
</dbReference>
<dbReference type="EMBL" id="JAOYOD010000001">
    <property type="protein sequence ID" value="MCV9388796.1"/>
    <property type="molecule type" value="Genomic_DNA"/>
</dbReference>
<protein>
    <recommendedName>
        <fullName evidence="3">DUF3108 domain-containing protein</fullName>
    </recommendedName>
</protein>
<evidence type="ECO:0000313" key="1">
    <source>
        <dbReference type="EMBL" id="MCV9388796.1"/>
    </source>
</evidence>
<dbReference type="Proteomes" id="UP001300692">
    <property type="component" value="Unassembled WGS sequence"/>
</dbReference>
<reference evidence="1 2" key="1">
    <citation type="submission" date="2022-10" db="EMBL/GenBank/DDBJ databases">
        <title>Comparative genomics and taxonomic characterization of three novel marine species of genus Reichenbachiella exhibiting antioxidant and polysaccharide degradation activities.</title>
        <authorList>
            <person name="Muhammad N."/>
            <person name="Lee Y.-J."/>
            <person name="Ko J."/>
            <person name="Kim S.-G."/>
        </authorList>
    </citation>
    <scope>NUCLEOTIDE SEQUENCE [LARGE SCALE GENOMIC DNA]</scope>
    <source>
        <strain evidence="1 2">ABR2-5</strain>
    </source>
</reference>
<proteinExistence type="predicted"/>
<evidence type="ECO:0008006" key="3">
    <source>
        <dbReference type="Google" id="ProtNLM"/>
    </source>
</evidence>